<dbReference type="AlphaFoldDB" id="A0A061ASH4"/>
<feature type="compositionally biased region" description="Low complexity" evidence="1">
    <location>
        <begin position="20"/>
        <end position="30"/>
    </location>
</feature>
<evidence type="ECO:0000256" key="1">
    <source>
        <dbReference type="SAM" id="MobiDB-lite"/>
    </source>
</evidence>
<feature type="region of interest" description="Disordered" evidence="1">
    <location>
        <begin position="1"/>
        <end position="30"/>
    </location>
</feature>
<dbReference type="EMBL" id="LK052890">
    <property type="protein sequence ID" value="CDR40491.1"/>
    <property type="molecule type" value="Genomic_DNA"/>
</dbReference>
<organism evidence="2">
    <name type="scientific">Cyberlindnera fabianii</name>
    <name type="common">Yeast</name>
    <name type="synonym">Hansenula fabianii</name>
    <dbReference type="NCBI Taxonomy" id="36022"/>
    <lineage>
        <taxon>Eukaryota</taxon>
        <taxon>Fungi</taxon>
        <taxon>Dikarya</taxon>
        <taxon>Ascomycota</taxon>
        <taxon>Saccharomycotina</taxon>
        <taxon>Saccharomycetes</taxon>
        <taxon>Phaffomycetales</taxon>
        <taxon>Phaffomycetaceae</taxon>
        <taxon>Cyberlindnera</taxon>
    </lineage>
</organism>
<keyword evidence="4" id="KW-1185">Reference proteome</keyword>
<proteinExistence type="predicted"/>
<dbReference type="VEuPathDB" id="FungiDB:BON22_2223"/>
<protein>
    <submittedName>
        <fullName evidence="2">CYFA0S05e01079g1_1</fullName>
    </submittedName>
</protein>
<dbReference type="OrthoDB" id="4036043at2759"/>
<name>A0A061ASH4_CYBFA</name>
<evidence type="ECO:0000313" key="3">
    <source>
        <dbReference type="EMBL" id="ONH67994.1"/>
    </source>
</evidence>
<reference evidence="4" key="2">
    <citation type="journal article" date="2017" name="Genome Announc.">
        <title>Genome sequences of Cyberlindnera fabianii 65, Pichia kudriavzevii 129, and Saccharomyces cerevisiae 131 isolated from fermented masau fruits in Zimbabwe.</title>
        <authorList>
            <person name="van Rijswijck I.M.H."/>
            <person name="Derks M.F.L."/>
            <person name="Abee T."/>
            <person name="de Ridder D."/>
            <person name="Smid E.J."/>
        </authorList>
    </citation>
    <scope>NUCLEOTIDE SEQUENCE [LARGE SCALE GENOMIC DNA]</scope>
    <source>
        <strain evidence="4">65</strain>
    </source>
</reference>
<gene>
    <name evidence="3" type="ORF">BON22_2223</name>
    <name evidence="2" type="ORF">CYFA0S_05e01079g</name>
</gene>
<reference evidence="2" key="1">
    <citation type="journal article" date="2014" name="Genome Announc.">
        <title>Genome sequence of the yeast Cyberlindnera fabianii (Hansenula fabianii).</title>
        <authorList>
            <person name="Freel K.C."/>
            <person name="Sarilar V."/>
            <person name="Neuveglise C."/>
            <person name="Devillers H."/>
            <person name="Friedrich A."/>
            <person name="Schacherer J."/>
        </authorList>
    </citation>
    <scope>NUCLEOTIDE SEQUENCE</scope>
    <source>
        <strain evidence="2">YJS4271</strain>
    </source>
</reference>
<evidence type="ECO:0000313" key="2">
    <source>
        <dbReference type="EMBL" id="CDR40491.1"/>
    </source>
</evidence>
<dbReference type="Proteomes" id="UP000189513">
    <property type="component" value="Unassembled WGS sequence"/>
</dbReference>
<feature type="compositionally biased region" description="Polar residues" evidence="1">
    <location>
        <begin position="1"/>
        <end position="11"/>
    </location>
</feature>
<reference evidence="3" key="3">
    <citation type="submission" date="2017-01" db="EMBL/GenBank/DDBJ databases">
        <authorList>
            <person name="Mah S.A."/>
            <person name="Swanson W.J."/>
            <person name="Moy G.W."/>
            <person name="Vacquier V.D."/>
        </authorList>
    </citation>
    <scope>NUCLEOTIDE SEQUENCE [LARGE SCALE GENOMIC DNA]</scope>
    <source>
        <strain evidence="3">65</strain>
    </source>
</reference>
<dbReference type="EMBL" id="MPUK01000003">
    <property type="protein sequence ID" value="ONH67994.1"/>
    <property type="molecule type" value="Genomic_DNA"/>
</dbReference>
<accession>A0A061ASH4</accession>
<sequence>MGTPQRPQTPQDRIISDTRSSPPAIVSSSPATFASPLEHCLSASATRHNDDTFSYSMHQNNSDETESLVAWYIDQLNRDPQGFKDSLTADELTRVLTKCHTALRHYRFQSALLRMENDETEKRNAVETNLIKKQVDFFLQSPLLPTPNAQHHQHQHQHQHDLIRQLPQPALSVPLTTYAPSPLSIDDLNSTPRSSVPLRHSRITRSKNRVDKNKEKEKCKDNSKLKLVEKLSIKNTSPSKRDFADHIKVFTLEKKI</sequence>
<evidence type="ECO:0000313" key="4">
    <source>
        <dbReference type="Proteomes" id="UP000189513"/>
    </source>
</evidence>